<dbReference type="AlphaFoldDB" id="A0AAW0CAY3"/>
<gene>
    <name evidence="1" type="ORF">R3P38DRAFT_3183521</name>
</gene>
<organism evidence="1 2">
    <name type="scientific">Favolaschia claudopus</name>
    <dbReference type="NCBI Taxonomy" id="2862362"/>
    <lineage>
        <taxon>Eukaryota</taxon>
        <taxon>Fungi</taxon>
        <taxon>Dikarya</taxon>
        <taxon>Basidiomycota</taxon>
        <taxon>Agaricomycotina</taxon>
        <taxon>Agaricomycetes</taxon>
        <taxon>Agaricomycetidae</taxon>
        <taxon>Agaricales</taxon>
        <taxon>Marasmiineae</taxon>
        <taxon>Mycenaceae</taxon>
        <taxon>Favolaschia</taxon>
    </lineage>
</organism>
<protein>
    <recommendedName>
        <fullName evidence="3">F-box domain-containing protein</fullName>
    </recommendedName>
</protein>
<comment type="caution">
    <text evidence="1">The sequence shown here is derived from an EMBL/GenBank/DDBJ whole genome shotgun (WGS) entry which is preliminary data.</text>
</comment>
<dbReference type="Proteomes" id="UP001362999">
    <property type="component" value="Unassembled WGS sequence"/>
</dbReference>
<sequence>MYPPHPVDKFTRLGGRYYYYPRGPGDLARLARTCKLFKNPALNLLWYEQQTVINLIKCLPSHLWEETILEPNRNLIGSTIRIIGPLQPSDWDVSRSYAHRIRSLILDFYCDEDLVPAAQELFEFLGTEFSQDYLCPNLTAIGFRSSCSRESFIRYVSLFLGPKIVDVQLCLPSEDSHLLIDLPIPFPKLQRLYLSSTDNYRGWPLDSDTLSEIVSSLDQIKYLDIDPLDQASIEYLSQLPALETLTLGVPQHWRPNQSLYYHAILSFPRFWPLTNLEIRTPPEAVTAATAHRLYTSLANHVLHSTLQNLTIGVEPERELEMEPPPEDVMADYIVPGNTLALLFCFRILLTYASKYRSTLLLAEATTLHSPSKLSLNALRAFATHCPELNFIAIAFDASTVPLIHDSFESHGSQSSLTCLDVRKSPIIDLDSVATFLSKLFPNLAKIHTFEDSMWSDLERLYPGRWPQSIDRSEYEQYRQWQWVEHLLKFPEDIRRNIVREDSECEDF</sequence>
<evidence type="ECO:0008006" key="3">
    <source>
        <dbReference type="Google" id="ProtNLM"/>
    </source>
</evidence>
<evidence type="ECO:0000313" key="1">
    <source>
        <dbReference type="EMBL" id="KAK7035708.1"/>
    </source>
</evidence>
<accession>A0AAW0CAY3</accession>
<reference evidence="1 2" key="1">
    <citation type="journal article" date="2024" name="J Genomics">
        <title>Draft genome sequencing and assembly of Favolaschia claudopus CIRM-BRFM 2984 isolated from oak limbs.</title>
        <authorList>
            <person name="Navarro D."/>
            <person name="Drula E."/>
            <person name="Chaduli D."/>
            <person name="Cazenave R."/>
            <person name="Ahrendt S."/>
            <person name="Wang J."/>
            <person name="Lipzen A."/>
            <person name="Daum C."/>
            <person name="Barry K."/>
            <person name="Grigoriev I.V."/>
            <person name="Favel A."/>
            <person name="Rosso M.N."/>
            <person name="Martin F."/>
        </authorList>
    </citation>
    <scope>NUCLEOTIDE SEQUENCE [LARGE SCALE GENOMIC DNA]</scope>
    <source>
        <strain evidence="1 2">CIRM-BRFM 2984</strain>
    </source>
</reference>
<evidence type="ECO:0000313" key="2">
    <source>
        <dbReference type="Proteomes" id="UP001362999"/>
    </source>
</evidence>
<dbReference type="EMBL" id="JAWWNJ010000019">
    <property type="protein sequence ID" value="KAK7035708.1"/>
    <property type="molecule type" value="Genomic_DNA"/>
</dbReference>
<proteinExistence type="predicted"/>
<keyword evidence="2" id="KW-1185">Reference proteome</keyword>
<name>A0AAW0CAY3_9AGAR</name>